<proteinExistence type="predicted"/>
<dbReference type="AlphaFoldDB" id="A0A9N9CG61"/>
<organism evidence="2 3">
    <name type="scientific">Diversispora eburnea</name>
    <dbReference type="NCBI Taxonomy" id="1213867"/>
    <lineage>
        <taxon>Eukaryota</taxon>
        <taxon>Fungi</taxon>
        <taxon>Fungi incertae sedis</taxon>
        <taxon>Mucoromycota</taxon>
        <taxon>Glomeromycotina</taxon>
        <taxon>Glomeromycetes</taxon>
        <taxon>Diversisporales</taxon>
        <taxon>Diversisporaceae</taxon>
        <taxon>Diversispora</taxon>
    </lineage>
</organism>
<reference evidence="2" key="1">
    <citation type="submission" date="2021-06" db="EMBL/GenBank/DDBJ databases">
        <authorList>
            <person name="Kallberg Y."/>
            <person name="Tangrot J."/>
            <person name="Rosling A."/>
        </authorList>
    </citation>
    <scope>NUCLEOTIDE SEQUENCE</scope>
    <source>
        <strain evidence="2">AZ414A</strain>
    </source>
</reference>
<feature type="compositionally biased region" description="Low complexity" evidence="1">
    <location>
        <begin position="140"/>
        <end position="152"/>
    </location>
</feature>
<name>A0A9N9CG61_9GLOM</name>
<feature type="compositionally biased region" description="Pro residues" evidence="1">
    <location>
        <begin position="59"/>
        <end position="74"/>
    </location>
</feature>
<feature type="region of interest" description="Disordered" evidence="1">
    <location>
        <begin position="31"/>
        <end position="152"/>
    </location>
</feature>
<feature type="compositionally biased region" description="Basic and acidic residues" evidence="1">
    <location>
        <begin position="93"/>
        <end position="126"/>
    </location>
</feature>
<evidence type="ECO:0000313" key="2">
    <source>
        <dbReference type="EMBL" id="CAG8599155.1"/>
    </source>
</evidence>
<dbReference type="Proteomes" id="UP000789706">
    <property type="component" value="Unassembled WGS sequence"/>
</dbReference>
<accession>A0A9N9CG61</accession>
<feature type="non-terminal residue" evidence="2">
    <location>
        <position position="152"/>
    </location>
</feature>
<keyword evidence="3" id="KW-1185">Reference proteome</keyword>
<protein>
    <submittedName>
        <fullName evidence="2">8198_t:CDS:1</fullName>
    </submittedName>
</protein>
<gene>
    <name evidence="2" type="ORF">DEBURN_LOCUS9432</name>
</gene>
<comment type="caution">
    <text evidence="2">The sequence shown here is derived from an EMBL/GenBank/DDBJ whole genome shotgun (WGS) entry which is preliminary data.</text>
</comment>
<evidence type="ECO:0000256" key="1">
    <source>
        <dbReference type="SAM" id="MobiDB-lite"/>
    </source>
</evidence>
<sequence length="152" mass="17321">HREHWVKITGYGAGFAVTLVPNNHSSNFHNSHQNNVFKLPPPIVQPFSQHMLLPNHSSQPPPPQQQDGSQPPPHQQQSRYERILPKQLVKSKSNKEDKEKYKGNKEEKSKNKYNKEKCDKEKDDPLKTSPSSSSPPPPQTTQTTTKITKITK</sequence>
<dbReference type="EMBL" id="CAJVPK010001817">
    <property type="protein sequence ID" value="CAG8599155.1"/>
    <property type="molecule type" value="Genomic_DNA"/>
</dbReference>
<evidence type="ECO:0000313" key="3">
    <source>
        <dbReference type="Proteomes" id="UP000789706"/>
    </source>
</evidence>